<dbReference type="EMBL" id="JAJSOW010000100">
    <property type="protein sequence ID" value="KAI9185473.1"/>
    <property type="molecule type" value="Genomic_DNA"/>
</dbReference>
<evidence type="ECO:0000313" key="2">
    <source>
        <dbReference type="Proteomes" id="UP001064489"/>
    </source>
</evidence>
<keyword evidence="2" id="KW-1185">Reference proteome</keyword>
<dbReference type="Proteomes" id="UP001064489">
    <property type="component" value="Chromosome 3"/>
</dbReference>
<evidence type="ECO:0000313" key="1">
    <source>
        <dbReference type="EMBL" id="KAI9185473.1"/>
    </source>
</evidence>
<comment type="caution">
    <text evidence="1">The sequence shown here is derived from an EMBL/GenBank/DDBJ whole genome shotgun (WGS) entry which is preliminary data.</text>
</comment>
<proteinExistence type="predicted"/>
<reference evidence="1" key="1">
    <citation type="journal article" date="2022" name="Plant J.">
        <title>Strategies of tolerance reflected in two North American maple genomes.</title>
        <authorList>
            <person name="McEvoy S.L."/>
            <person name="Sezen U.U."/>
            <person name="Trouern-Trend A."/>
            <person name="McMahon S.M."/>
            <person name="Schaberg P.G."/>
            <person name="Yang J."/>
            <person name="Wegrzyn J.L."/>
            <person name="Swenson N.G."/>
        </authorList>
    </citation>
    <scope>NUCLEOTIDE SEQUENCE</scope>
    <source>
        <strain evidence="1">91603</strain>
    </source>
</reference>
<reference evidence="1" key="2">
    <citation type="submission" date="2023-02" db="EMBL/GenBank/DDBJ databases">
        <authorList>
            <person name="Swenson N.G."/>
            <person name="Wegrzyn J.L."/>
            <person name="Mcevoy S.L."/>
        </authorList>
    </citation>
    <scope>NUCLEOTIDE SEQUENCE</scope>
    <source>
        <strain evidence="1">91603</strain>
        <tissue evidence="1">Leaf</tissue>
    </source>
</reference>
<organism evidence="1 2">
    <name type="scientific">Acer negundo</name>
    <name type="common">Box elder</name>
    <dbReference type="NCBI Taxonomy" id="4023"/>
    <lineage>
        <taxon>Eukaryota</taxon>
        <taxon>Viridiplantae</taxon>
        <taxon>Streptophyta</taxon>
        <taxon>Embryophyta</taxon>
        <taxon>Tracheophyta</taxon>
        <taxon>Spermatophyta</taxon>
        <taxon>Magnoliopsida</taxon>
        <taxon>eudicotyledons</taxon>
        <taxon>Gunneridae</taxon>
        <taxon>Pentapetalae</taxon>
        <taxon>rosids</taxon>
        <taxon>malvids</taxon>
        <taxon>Sapindales</taxon>
        <taxon>Sapindaceae</taxon>
        <taxon>Hippocastanoideae</taxon>
        <taxon>Acereae</taxon>
        <taxon>Acer</taxon>
    </lineage>
</organism>
<dbReference type="AlphaFoldDB" id="A0AAD5J4M4"/>
<gene>
    <name evidence="1" type="ORF">LWI28_007648</name>
</gene>
<sequence>MSKAGKLMPSLLRTHQSLSTSKLFNTTKQNPFLITSRLHPVSQITTTESCVSEIRKAAFEDNIRREIQYELQHSPSKQLNELTG</sequence>
<protein>
    <submittedName>
        <fullName evidence="1">Uncharacterized protein</fullName>
    </submittedName>
</protein>
<name>A0AAD5J4M4_ACENE</name>
<accession>A0AAD5J4M4</accession>